<evidence type="ECO:0000256" key="1">
    <source>
        <dbReference type="ARBA" id="ARBA00003041"/>
    </source>
</evidence>
<dbReference type="Pfam" id="PF02108">
    <property type="entry name" value="FliH"/>
    <property type="match status" value="1"/>
</dbReference>
<comment type="similarity">
    <text evidence="2">Belongs to the FliH family.</text>
</comment>
<protein>
    <recommendedName>
        <fullName evidence="3">Flagellar assembly protein FliH</fullName>
    </recommendedName>
</protein>
<evidence type="ECO:0000256" key="7">
    <source>
        <dbReference type="ARBA" id="ARBA00023225"/>
    </source>
</evidence>
<evidence type="ECO:0000313" key="10">
    <source>
        <dbReference type="Proteomes" id="UP000295729"/>
    </source>
</evidence>
<dbReference type="OrthoDB" id="6415116at2"/>
<organism evidence="9 10">
    <name type="scientific">Marinomonas communis</name>
    <dbReference type="NCBI Taxonomy" id="28254"/>
    <lineage>
        <taxon>Bacteria</taxon>
        <taxon>Pseudomonadati</taxon>
        <taxon>Pseudomonadota</taxon>
        <taxon>Gammaproteobacteria</taxon>
        <taxon>Oceanospirillales</taxon>
        <taxon>Oceanospirillaceae</taxon>
        <taxon>Marinomonas</taxon>
    </lineage>
</organism>
<evidence type="ECO:0000256" key="4">
    <source>
        <dbReference type="ARBA" id="ARBA00022448"/>
    </source>
</evidence>
<dbReference type="GO" id="GO:0015031">
    <property type="term" value="P:protein transport"/>
    <property type="evidence" value="ECO:0007669"/>
    <property type="project" value="UniProtKB-KW"/>
</dbReference>
<keyword evidence="4" id="KW-0813">Transport</keyword>
<keyword evidence="9" id="KW-0969">Cilium</keyword>
<dbReference type="AlphaFoldDB" id="A0A4R6X949"/>
<gene>
    <name evidence="9" type="ORF">C8D85_2200</name>
</gene>
<dbReference type="PANTHER" id="PTHR34982">
    <property type="entry name" value="YOP PROTEINS TRANSLOCATION PROTEIN L"/>
    <property type="match status" value="1"/>
</dbReference>
<evidence type="ECO:0000256" key="3">
    <source>
        <dbReference type="ARBA" id="ARBA00016507"/>
    </source>
</evidence>
<keyword evidence="7" id="KW-1006">Bacterial flagellum protein export</keyword>
<keyword evidence="6" id="KW-0653">Protein transport</keyword>
<name>A0A4R6X949_9GAMM</name>
<dbReference type="GO" id="GO:0005829">
    <property type="term" value="C:cytosol"/>
    <property type="evidence" value="ECO:0007669"/>
    <property type="project" value="TreeGrafter"/>
</dbReference>
<dbReference type="PANTHER" id="PTHR34982:SF1">
    <property type="entry name" value="FLAGELLAR ASSEMBLY PROTEIN FLIH"/>
    <property type="match status" value="1"/>
</dbReference>
<proteinExistence type="inferred from homology"/>
<evidence type="ECO:0000256" key="6">
    <source>
        <dbReference type="ARBA" id="ARBA00022927"/>
    </source>
</evidence>
<comment type="function">
    <text evidence="1">Needed for flagellar regrowth and assembly.</text>
</comment>
<evidence type="ECO:0000256" key="5">
    <source>
        <dbReference type="ARBA" id="ARBA00022795"/>
    </source>
</evidence>
<dbReference type="GO" id="GO:0044781">
    <property type="term" value="P:bacterial-type flagellum organization"/>
    <property type="evidence" value="ECO:0007669"/>
    <property type="project" value="UniProtKB-KW"/>
</dbReference>
<keyword evidence="10" id="KW-1185">Reference proteome</keyword>
<keyword evidence="5" id="KW-1005">Bacterial flagellum biogenesis</keyword>
<accession>A0A4R6X949</accession>
<keyword evidence="9" id="KW-0966">Cell projection</keyword>
<dbReference type="RefSeq" id="WP_133562581.1">
    <property type="nucleotide sequence ID" value="NZ_SNZA01000003.1"/>
</dbReference>
<evidence type="ECO:0000313" key="9">
    <source>
        <dbReference type="EMBL" id="TDR13323.1"/>
    </source>
</evidence>
<reference evidence="9 10" key="1">
    <citation type="submission" date="2019-03" db="EMBL/GenBank/DDBJ databases">
        <title>Genomic Encyclopedia of Type Strains, Phase IV (KMG-IV): sequencing the most valuable type-strain genomes for metagenomic binning, comparative biology and taxonomic classification.</title>
        <authorList>
            <person name="Goeker M."/>
        </authorList>
    </citation>
    <scope>NUCLEOTIDE SEQUENCE [LARGE SCALE GENOMIC DNA]</scope>
    <source>
        <strain evidence="9 10">DSM 5604</strain>
    </source>
</reference>
<feature type="domain" description="Flagellar assembly protein FliH/Type III secretion system HrpE" evidence="8">
    <location>
        <begin position="131"/>
        <end position="250"/>
    </location>
</feature>
<evidence type="ECO:0000256" key="2">
    <source>
        <dbReference type="ARBA" id="ARBA00006602"/>
    </source>
</evidence>
<dbReference type="InterPro" id="IPR018035">
    <property type="entry name" value="Flagellar_FliH/T3SS_HrpE"/>
</dbReference>
<sequence length="258" mass="28372">MSDNEKKLTAYERWELPQLEAAANAKQSSQALAVKTDDAVEVSEEIDEDSLVYEPLTAQQLEEIRSAAYEEGYAQGHEEGLKAGHEEGSLKGYEEGFQQGLDQGVAEGTEKALQEGIALAESRLGDIEQLLTSALNEFERPLESSRDQLEYLLQSATKRIVEHVIKRELSESSDALLTSELEKVLNTLGEQEGRAVLKVHPDSVEAAQALALDQRLTLKIKPDSSLIEGGFILDSHAFYVDGTIESRLTDVLKSLDPS</sequence>
<comment type="caution">
    <text evidence="9">The sequence shown here is derived from an EMBL/GenBank/DDBJ whole genome shotgun (WGS) entry which is preliminary data.</text>
</comment>
<evidence type="ECO:0000259" key="8">
    <source>
        <dbReference type="Pfam" id="PF02108"/>
    </source>
</evidence>
<dbReference type="Proteomes" id="UP000295729">
    <property type="component" value="Unassembled WGS sequence"/>
</dbReference>
<dbReference type="EMBL" id="SNZA01000003">
    <property type="protein sequence ID" value="TDR13323.1"/>
    <property type="molecule type" value="Genomic_DNA"/>
</dbReference>
<dbReference type="InterPro" id="IPR051472">
    <property type="entry name" value="T3SS_Stator/FliH"/>
</dbReference>
<keyword evidence="9" id="KW-0282">Flagellum</keyword>